<keyword evidence="11" id="KW-1185">Reference proteome</keyword>
<proteinExistence type="inferred from homology"/>
<dbReference type="GO" id="GO:0005886">
    <property type="term" value="C:plasma membrane"/>
    <property type="evidence" value="ECO:0007669"/>
    <property type="project" value="UniProtKB-SubCell"/>
</dbReference>
<dbReference type="PANTHER" id="PTHR34295:SF4">
    <property type="entry name" value="BIOTIN TRANSPORTER BIOY-RELATED"/>
    <property type="match status" value="1"/>
</dbReference>
<feature type="transmembrane region" description="Helical" evidence="9">
    <location>
        <begin position="126"/>
        <end position="146"/>
    </location>
</feature>
<keyword evidence="6 9" id="KW-1133">Transmembrane helix</keyword>
<keyword evidence="7 8" id="KW-0472">Membrane</keyword>
<dbReference type="PIRSF" id="PIRSF016661">
    <property type="entry name" value="BioY"/>
    <property type="match status" value="1"/>
</dbReference>
<evidence type="ECO:0000256" key="1">
    <source>
        <dbReference type="ARBA" id="ARBA00004651"/>
    </source>
</evidence>
<evidence type="ECO:0000256" key="7">
    <source>
        <dbReference type="ARBA" id="ARBA00023136"/>
    </source>
</evidence>
<dbReference type="Pfam" id="PF02632">
    <property type="entry name" value="BioY"/>
    <property type="match status" value="1"/>
</dbReference>
<dbReference type="Proteomes" id="UP000629619">
    <property type="component" value="Unassembled WGS sequence"/>
</dbReference>
<evidence type="ECO:0000313" key="11">
    <source>
        <dbReference type="Proteomes" id="UP000629619"/>
    </source>
</evidence>
<feature type="transmembrane region" description="Helical" evidence="9">
    <location>
        <begin position="12"/>
        <end position="32"/>
    </location>
</feature>
<feature type="transmembrane region" description="Helical" evidence="9">
    <location>
        <begin position="38"/>
        <end position="57"/>
    </location>
</feature>
<reference evidence="10" key="1">
    <citation type="submission" date="2021-01" db="EMBL/GenBank/DDBJ databases">
        <title>Whole genome shotgun sequence of Actinoplanes siamensis NBRC 109076.</title>
        <authorList>
            <person name="Komaki H."/>
            <person name="Tamura T."/>
        </authorList>
    </citation>
    <scope>NUCLEOTIDE SEQUENCE</scope>
    <source>
        <strain evidence="10">NBRC 109076</strain>
    </source>
</reference>
<evidence type="ECO:0000256" key="8">
    <source>
        <dbReference type="PIRNR" id="PIRNR016661"/>
    </source>
</evidence>
<feature type="transmembrane region" description="Helical" evidence="9">
    <location>
        <begin position="158"/>
        <end position="180"/>
    </location>
</feature>
<keyword evidence="3 8" id="KW-0813">Transport</keyword>
<dbReference type="GO" id="GO:0015225">
    <property type="term" value="F:biotin transmembrane transporter activity"/>
    <property type="evidence" value="ECO:0007669"/>
    <property type="project" value="UniProtKB-UniRule"/>
</dbReference>
<evidence type="ECO:0000256" key="2">
    <source>
        <dbReference type="ARBA" id="ARBA00010692"/>
    </source>
</evidence>
<keyword evidence="4 8" id="KW-1003">Cell membrane</keyword>
<feature type="transmembrane region" description="Helical" evidence="9">
    <location>
        <begin position="94"/>
        <end position="114"/>
    </location>
</feature>
<dbReference type="PANTHER" id="PTHR34295">
    <property type="entry name" value="BIOTIN TRANSPORTER BIOY"/>
    <property type="match status" value="1"/>
</dbReference>
<evidence type="ECO:0000256" key="6">
    <source>
        <dbReference type="ARBA" id="ARBA00022989"/>
    </source>
</evidence>
<evidence type="ECO:0000313" key="10">
    <source>
        <dbReference type="EMBL" id="GIF06980.1"/>
    </source>
</evidence>
<dbReference type="Gene3D" id="1.10.1760.20">
    <property type="match status" value="1"/>
</dbReference>
<feature type="transmembrane region" description="Helical" evidence="9">
    <location>
        <begin position="64"/>
        <end position="88"/>
    </location>
</feature>
<evidence type="ECO:0000256" key="9">
    <source>
        <dbReference type="SAM" id="Phobius"/>
    </source>
</evidence>
<organism evidence="10 11">
    <name type="scientific">Actinoplanes siamensis</name>
    <dbReference type="NCBI Taxonomy" id="1223317"/>
    <lineage>
        <taxon>Bacteria</taxon>
        <taxon>Bacillati</taxon>
        <taxon>Actinomycetota</taxon>
        <taxon>Actinomycetes</taxon>
        <taxon>Micromonosporales</taxon>
        <taxon>Micromonosporaceae</taxon>
        <taxon>Actinoplanes</taxon>
    </lineage>
</organism>
<dbReference type="EMBL" id="BOMW01000043">
    <property type="protein sequence ID" value="GIF06980.1"/>
    <property type="molecule type" value="Genomic_DNA"/>
</dbReference>
<gene>
    <name evidence="10" type="primary">bioY</name>
    <name evidence="10" type="ORF">Asi03nite_45180</name>
</gene>
<name>A0A919NA09_9ACTN</name>
<evidence type="ECO:0000256" key="5">
    <source>
        <dbReference type="ARBA" id="ARBA00022692"/>
    </source>
</evidence>
<evidence type="ECO:0000256" key="4">
    <source>
        <dbReference type="ARBA" id="ARBA00022475"/>
    </source>
</evidence>
<comment type="similarity">
    <text evidence="2 8">Belongs to the BioY family.</text>
</comment>
<dbReference type="InterPro" id="IPR003784">
    <property type="entry name" value="BioY"/>
</dbReference>
<dbReference type="RefSeq" id="WP_203682395.1">
    <property type="nucleotide sequence ID" value="NZ_BOMW01000043.1"/>
</dbReference>
<dbReference type="AlphaFoldDB" id="A0A919NA09"/>
<keyword evidence="5 9" id="KW-0812">Transmembrane</keyword>
<protein>
    <recommendedName>
        <fullName evidence="8">Biotin transporter</fullName>
    </recommendedName>
</protein>
<accession>A0A919NA09</accession>
<evidence type="ECO:0000256" key="3">
    <source>
        <dbReference type="ARBA" id="ARBA00022448"/>
    </source>
</evidence>
<sequence length="192" mass="19501">MVQTRSATTQNTVLVAVFAAVIAALGIVPPITVGVTPVPITLQTLGVMLAGALLGAWRGMLSALIVVVLALAGLPILAGGRGGFGVFLGPTGGYLLGWIFGAFVVGLLVQRWAIRQDNVVVRHLCVGAAAIIGGIGVVYAFGIPWTSVSTGLSLGTSFTGSLVFVPGDLLKAVVATLIAVRVHSGYSRLLDA</sequence>
<comment type="caution">
    <text evidence="10">The sequence shown here is derived from an EMBL/GenBank/DDBJ whole genome shotgun (WGS) entry which is preliminary data.</text>
</comment>
<comment type="subcellular location">
    <subcellularLocation>
        <location evidence="1 8">Cell membrane</location>
        <topology evidence="1 8">Multi-pass membrane protein</topology>
    </subcellularLocation>
</comment>